<organism evidence="4">
    <name type="scientific">Schistocephalus solidus</name>
    <name type="common">Tapeworm</name>
    <dbReference type="NCBI Taxonomy" id="70667"/>
    <lineage>
        <taxon>Eukaryota</taxon>
        <taxon>Metazoa</taxon>
        <taxon>Spiralia</taxon>
        <taxon>Lophotrochozoa</taxon>
        <taxon>Platyhelminthes</taxon>
        <taxon>Cestoda</taxon>
        <taxon>Eucestoda</taxon>
        <taxon>Diphyllobothriidea</taxon>
        <taxon>Diphyllobothriidae</taxon>
        <taxon>Schistocephalus</taxon>
    </lineage>
</organism>
<evidence type="ECO:0000313" key="4">
    <source>
        <dbReference type="WBParaSite" id="SSLN_0000443301-mRNA-1"/>
    </source>
</evidence>
<reference evidence="2 3" key="2">
    <citation type="submission" date="2018-11" db="EMBL/GenBank/DDBJ databases">
        <authorList>
            <consortium name="Pathogen Informatics"/>
        </authorList>
    </citation>
    <scope>NUCLEOTIDE SEQUENCE [LARGE SCALE GENOMIC DNA]</scope>
    <source>
        <strain evidence="2 3">NST_G2</strain>
    </source>
</reference>
<feature type="region of interest" description="Disordered" evidence="1">
    <location>
        <begin position="120"/>
        <end position="141"/>
    </location>
</feature>
<dbReference type="WBParaSite" id="SSLN_0000443301-mRNA-1">
    <property type="protein sequence ID" value="SSLN_0000443301-mRNA-1"/>
    <property type="gene ID" value="SSLN_0000443301"/>
</dbReference>
<proteinExistence type="predicted"/>
<evidence type="ECO:0000313" key="2">
    <source>
        <dbReference type="EMBL" id="VDL90671.1"/>
    </source>
</evidence>
<protein>
    <submittedName>
        <fullName evidence="2 4">Uncharacterized protein</fullName>
    </submittedName>
</protein>
<dbReference type="OrthoDB" id="6312456at2759"/>
<sequence length="141" mass="15316">MSSSHPDENIVQQLPAPRPMVHPCGHFPFRKVEERVGQQATVLHTRSQKKEAVIVTATVTVGTQHSLPGSLVQPNADVDFNKDKTHHWGSLGADDEGEHVSPKRQAEAYQAIIDTLRQNGQTSHDISPDGEGDASVAPLCL</sequence>
<reference evidence="4" key="1">
    <citation type="submission" date="2016-06" db="UniProtKB">
        <authorList>
            <consortium name="WormBaseParasite"/>
        </authorList>
    </citation>
    <scope>IDENTIFICATION</scope>
</reference>
<feature type="region of interest" description="Disordered" evidence="1">
    <location>
        <begin position="83"/>
        <end position="108"/>
    </location>
</feature>
<keyword evidence="3" id="KW-1185">Reference proteome</keyword>
<name>A0A183SJ88_SCHSO</name>
<dbReference type="EMBL" id="UYSU01032810">
    <property type="protein sequence ID" value="VDL90671.1"/>
    <property type="molecule type" value="Genomic_DNA"/>
</dbReference>
<accession>A0A183SJ88</accession>
<evidence type="ECO:0000256" key="1">
    <source>
        <dbReference type="SAM" id="MobiDB-lite"/>
    </source>
</evidence>
<evidence type="ECO:0000313" key="3">
    <source>
        <dbReference type="Proteomes" id="UP000275846"/>
    </source>
</evidence>
<dbReference type="Proteomes" id="UP000275846">
    <property type="component" value="Unassembled WGS sequence"/>
</dbReference>
<dbReference type="AlphaFoldDB" id="A0A183SJ88"/>
<gene>
    <name evidence="2" type="ORF">SSLN_LOCUS4286</name>
</gene>